<evidence type="ECO:0000313" key="2">
    <source>
        <dbReference type="EMBL" id="KAF9761518.1"/>
    </source>
</evidence>
<dbReference type="Gene3D" id="2.80.10.50">
    <property type="match status" value="1"/>
</dbReference>
<evidence type="ECO:0000256" key="1">
    <source>
        <dbReference type="SAM" id="MobiDB-lite"/>
    </source>
</evidence>
<dbReference type="AlphaFoldDB" id="A0A9P6KY00"/>
<proteinExistence type="predicted"/>
<accession>A0A9P6KY00</accession>
<reference evidence="2 3" key="1">
    <citation type="journal article" date="2020" name="Genome Biol. Evol.">
        <title>Comparative genomics of strictly vertically transmitted, feminizing microsporidia endosymbionts of amphipod crustaceans.</title>
        <authorList>
            <person name="Cormier A."/>
            <person name="Chebbi M.A."/>
            <person name="Giraud I."/>
            <person name="Wattier R."/>
            <person name="Teixeira M."/>
            <person name="Gilbert C."/>
            <person name="Rigaud T."/>
            <person name="Cordaux R."/>
        </authorList>
    </citation>
    <scope>NUCLEOTIDE SEQUENCE [LARGE SCALE GENOMIC DNA]</scope>
    <source>
        <strain evidence="2 3">Ou3-Ou53</strain>
    </source>
</reference>
<comment type="caution">
    <text evidence="2">The sequence shown here is derived from an EMBL/GenBank/DDBJ whole genome shotgun (WGS) entry which is preliminary data.</text>
</comment>
<gene>
    <name evidence="2" type="ORF">NGRA_2591</name>
</gene>
<dbReference type="OrthoDB" id="2187273at2759"/>
<sequence>MLLFFILAYFNKTSQFLLKHYGKNSYLCESNPALGRLVITECGRNKAIDFKLETSPAGTEFLSPKKQTKILDVDSTSQVILWQKHGGENQQLQLVYIGPDKFAIVNRGKCLTLEDSSLHFMRPCKYSNDQILTLVHTLDEKKELVTSDNPAHIYGDLAQSSFLLLNKLTRMIDVNSALAKNIHNSHINHYTGNPHAHFDDNHYTDHNQHQVTDRYGDYLTHYNNGHHSNHYDDGHHSLHYEHGHHSHRQSHGHYSHHHDDDNNPHPFENDHNSHNDPHHSDHISHHDDHNVQVNSSFHSDPAHSPHHLETGHDFDHGNHHERGYRHSSFGGQGENFIDYLN</sequence>
<protein>
    <recommendedName>
        <fullName evidence="4">Ricin B lectin domain-containing protein</fullName>
    </recommendedName>
</protein>
<organism evidence="2 3">
    <name type="scientific">Nosema granulosis</name>
    <dbReference type="NCBI Taxonomy" id="83296"/>
    <lineage>
        <taxon>Eukaryota</taxon>
        <taxon>Fungi</taxon>
        <taxon>Fungi incertae sedis</taxon>
        <taxon>Microsporidia</taxon>
        <taxon>Nosematidae</taxon>
        <taxon>Nosema</taxon>
    </lineage>
</organism>
<evidence type="ECO:0008006" key="4">
    <source>
        <dbReference type="Google" id="ProtNLM"/>
    </source>
</evidence>
<keyword evidence="3" id="KW-1185">Reference proteome</keyword>
<feature type="compositionally biased region" description="Basic residues" evidence="1">
    <location>
        <begin position="244"/>
        <end position="256"/>
    </location>
</feature>
<dbReference type="EMBL" id="SBJO01000318">
    <property type="protein sequence ID" value="KAF9761518.1"/>
    <property type="molecule type" value="Genomic_DNA"/>
</dbReference>
<dbReference type="Proteomes" id="UP000740883">
    <property type="component" value="Unassembled WGS sequence"/>
</dbReference>
<dbReference type="SUPFAM" id="SSF50370">
    <property type="entry name" value="Ricin B-like lectins"/>
    <property type="match status" value="1"/>
</dbReference>
<feature type="compositionally biased region" description="Basic and acidic residues" evidence="1">
    <location>
        <begin position="300"/>
        <end position="321"/>
    </location>
</feature>
<feature type="region of interest" description="Disordered" evidence="1">
    <location>
        <begin position="226"/>
        <end position="341"/>
    </location>
</feature>
<name>A0A9P6KY00_9MICR</name>
<dbReference type="InterPro" id="IPR035992">
    <property type="entry name" value="Ricin_B-like_lectins"/>
</dbReference>
<feature type="compositionally biased region" description="Basic and acidic residues" evidence="1">
    <location>
        <begin position="229"/>
        <end position="243"/>
    </location>
</feature>
<evidence type="ECO:0000313" key="3">
    <source>
        <dbReference type="Proteomes" id="UP000740883"/>
    </source>
</evidence>
<feature type="compositionally biased region" description="Basic and acidic residues" evidence="1">
    <location>
        <begin position="257"/>
        <end position="290"/>
    </location>
</feature>
<dbReference type="CDD" id="cd00161">
    <property type="entry name" value="beta-trefoil_Ricin-like"/>
    <property type="match status" value="1"/>
</dbReference>